<dbReference type="PANTHER" id="PTHR10204:SF34">
    <property type="entry name" value="NAD(P)H DEHYDROGENASE [QUINONE] 1 ISOFORM 1"/>
    <property type="match status" value="1"/>
</dbReference>
<protein>
    <submittedName>
        <fullName evidence="4">NAD(P)H-dependent oxidoreductase</fullName>
    </submittedName>
</protein>
<organism evidence="4 5">
    <name type="scientific">Chryseobacterium tagetis</name>
    <dbReference type="NCBI Taxonomy" id="2801334"/>
    <lineage>
        <taxon>Bacteria</taxon>
        <taxon>Pseudomonadati</taxon>
        <taxon>Bacteroidota</taxon>
        <taxon>Flavobacteriia</taxon>
        <taxon>Flavobacteriales</taxon>
        <taxon>Weeksellaceae</taxon>
        <taxon>Chryseobacterium group</taxon>
        <taxon>Chryseobacterium</taxon>
    </lineage>
</organism>
<keyword evidence="2" id="KW-0560">Oxidoreductase</keyword>
<accession>A0ABS7ZY03</accession>
<dbReference type="SUPFAM" id="SSF52218">
    <property type="entry name" value="Flavoproteins"/>
    <property type="match status" value="1"/>
</dbReference>
<dbReference type="InterPro" id="IPR029039">
    <property type="entry name" value="Flavoprotein-like_sf"/>
</dbReference>
<comment type="similarity">
    <text evidence="1">Belongs to the NAD(P)H dehydrogenase (quinone) family.</text>
</comment>
<reference evidence="4 5" key="1">
    <citation type="submission" date="2021-09" db="EMBL/GenBank/DDBJ databases">
        <title>Genome sequencing and assembly of Chryseobacterium sp. RG1.</title>
        <authorList>
            <person name="Chhetri G."/>
        </authorList>
    </citation>
    <scope>NUCLEOTIDE SEQUENCE [LARGE SCALE GENOMIC DNA]</scope>
    <source>
        <strain evidence="4 5">RG1</strain>
    </source>
</reference>
<proteinExistence type="inferred from homology"/>
<dbReference type="EMBL" id="JAERSE020000002">
    <property type="protein sequence ID" value="MCA6066609.1"/>
    <property type="molecule type" value="Genomic_DNA"/>
</dbReference>
<dbReference type="Pfam" id="PF02525">
    <property type="entry name" value="Flavodoxin_2"/>
    <property type="match status" value="1"/>
</dbReference>
<comment type="caution">
    <text evidence="4">The sequence shown here is derived from an EMBL/GenBank/DDBJ whole genome shotgun (WGS) entry which is preliminary data.</text>
</comment>
<evidence type="ECO:0000259" key="3">
    <source>
        <dbReference type="Pfam" id="PF02525"/>
    </source>
</evidence>
<name>A0ABS7ZY03_9FLAO</name>
<dbReference type="RefSeq" id="WP_225686848.1">
    <property type="nucleotide sequence ID" value="NZ_JAERSE020000002.1"/>
</dbReference>
<evidence type="ECO:0000313" key="5">
    <source>
        <dbReference type="Proteomes" id="UP000618240"/>
    </source>
</evidence>
<gene>
    <name evidence="4" type="ORF">JI747_005425</name>
</gene>
<dbReference type="PANTHER" id="PTHR10204">
    <property type="entry name" value="NAD P H OXIDOREDUCTASE-RELATED"/>
    <property type="match status" value="1"/>
</dbReference>
<sequence>MKILIVLAHPEPNSFNAVLFRTAIEALQQAGHEVKTSDLYRMDFNPVSGRGNFKGEKDKAHFNQQHEEVFAFHNNTFAEDIQTEQDKVFWCDVMIWQFPLWWFSVPALLKGWVDKVFTMGKFYDNGKIYESGLLKGRKALLSITTGGPEKNYVAERYGKIDDILHPIKTGILEFVGFSVLPSEIHFSVDRLTDDEGKEILEKWSDRLKNIS</sequence>
<dbReference type="InterPro" id="IPR003680">
    <property type="entry name" value="Flavodoxin_fold"/>
</dbReference>
<dbReference type="Proteomes" id="UP000618240">
    <property type="component" value="Unassembled WGS sequence"/>
</dbReference>
<evidence type="ECO:0000256" key="2">
    <source>
        <dbReference type="ARBA" id="ARBA00023002"/>
    </source>
</evidence>
<evidence type="ECO:0000256" key="1">
    <source>
        <dbReference type="ARBA" id="ARBA00006252"/>
    </source>
</evidence>
<dbReference type="Gene3D" id="3.40.50.360">
    <property type="match status" value="1"/>
</dbReference>
<evidence type="ECO:0000313" key="4">
    <source>
        <dbReference type="EMBL" id="MCA6066609.1"/>
    </source>
</evidence>
<dbReference type="InterPro" id="IPR051545">
    <property type="entry name" value="NAD(P)H_dehydrogenase_qn"/>
</dbReference>
<feature type="domain" description="Flavodoxin-like fold" evidence="3">
    <location>
        <begin position="1"/>
        <end position="206"/>
    </location>
</feature>
<keyword evidence="5" id="KW-1185">Reference proteome</keyword>